<keyword evidence="3" id="KW-1185">Reference proteome</keyword>
<dbReference type="PROSITE" id="PS50995">
    <property type="entry name" value="HTH_MARR_2"/>
    <property type="match status" value="1"/>
</dbReference>
<dbReference type="SUPFAM" id="SSF46785">
    <property type="entry name" value="Winged helix' DNA-binding domain"/>
    <property type="match status" value="1"/>
</dbReference>
<dbReference type="InterPro" id="IPR036388">
    <property type="entry name" value="WH-like_DNA-bd_sf"/>
</dbReference>
<dbReference type="PANTHER" id="PTHR33164">
    <property type="entry name" value="TRANSCRIPTIONAL REGULATOR, MARR FAMILY"/>
    <property type="match status" value="1"/>
</dbReference>
<dbReference type="InterPro" id="IPR036390">
    <property type="entry name" value="WH_DNA-bd_sf"/>
</dbReference>
<name>A0A7K1XVA2_9SPHI</name>
<dbReference type="InterPro" id="IPR039422">
    <property type="entry name" value="MarR/SlyA-like"/>
</dbReference>
<evidence type="ECO:0000313" key="2">
    <source>
        <dbReference type="EMBL" id="MXV14933.1"/>
    </source>
</evidence>
<sequence>MDFINSLGALALATRLKRLSDKLGQDVSRVYKEQNLDFESRWFLVMALLEKKGTLSVVEISDSLKLSHPAIVQFTAQMHERGLIVSVYDQFDARKRLISLSDEGKQLMTKLKPLLAIIKEQNEAWLSEAGSDFLALISRLEDSLGFKSMYERVTGAINQE</sequence>
<accession>A0A7K1XVA2</accession>
<dbReference type="GO" id="GO:0003700">
    <property type="term" value="F:DNA-binding transcription factor activity"/>
    <property type="evidence" value="ECO:0007669"/>
    <property type="project" value="InterPro"/>
</dbReference>
<evidence type="ECO:0000259" key="1">
    <source>
        <dbReference type="PROSITE" id="PS50995"/>
    </source>
</evidence>
<gene>
    <name evidence="2" type="ORF">GS398_06455</name>
</gene>
<organism evidence="2 3">
    <name type="scientific">Hufsiella ginkgonis</name>
    <dbReference type="NCBI Taxonomy" id="2695274"/>
    <lineage>
        <taxon>Bacteria</taxon>
        <taxon>Pseudomonadati</taxon>
        <taxon>Bacteroidota</taxon>
        <taxon>Sphingobacteriia</taxon>
        <taxon>Sphingobacteriales</taxon>
        <taxon>Sphingobacteriaceae</taxon>
        <taxon>Hufsiella</taxon>
    </lineage>
</organism>
<dbReference type="Proteomes" id="UP000451233">
    <property type="component" value="Unassembled WGS sequence"/>
</dbReference>
<protein>
    <submittedName>
        <fullName evidence="2">MarR family transcriptional regulator</fullName>
    </submittedName>
</protein>
<proteinExistence type="predicted"/>
<evidence type="ECO:0000313" key="3">
    <source>
        <dbReference type="Proteomes" id="UP000451233"/>
    </source>
</evidence>
<dbReference type="EMBL" id="WVHS01000001">
    <property type="protein sequence ID" value="MXV14933.1"/>
    <property type="molecule type" value="Genomic_DNA"/>
</dbReference>
<feature type="domain" description="HTH marR-type" evidence="1">
    <location>
        <begin position="9"/>
        <end position="142"/>
    </location>
</feature>
<dbReference type="SMART" id="SM00347">
    <property type="entry name" value="HTH_MARR"/>
    <property type="match status" value="1"/>
</dbReference>
<dbReference type="InterPro" id="IPR000835">
    <property type="entry name" value="HTH_MarR-typ"/>
</dbReference>
<dbReference type="PANTHER" id="PTHR33164:SF43">
    <property type="entry name" value="HTH-TYPE TRANSCRIPTIONAL REPRESSOR YETL"/>
    <property type="match status" value="1"/>
</dbReference>
<dbReference type="RefSeq" id="WP_160905872.1">
    <property type="nucleotide sequence ID" value="NZ_WVHS01000001.1"/>
</dbReference>
<reference evidence="2 3" key="1">
    <citation type="submission" date="2019-11" db="EMBL/GenBank/DDBJ databases">
        <title>Pedobacter sp. HMF7056 Genome sequencing and assembly.</title>
        <authorList>
            <person name="Kang H."/>
            <person name="Kim H."/>
            <person name="Joh K."/>
        </authorList>
    </citation>
    <scope>NUCLEOTIDE SEQUENCE [LARGE SCALE GENOMIC DNA]</scope>
    <source>
        <strain evidence="2 3">HMF7056</strain>
    </source>
</reference>
<dbReference type="Gene3D" id="1.10.10.10">
    <property type="entry name" value="Winged helix-like DNA-binding domain superfamily/Winged helix DNA-binding domain"/>
    <property type="match status" value="1"/>
</dbReference>
<dbReference type="AlphaFoldDB" id="A0A7K1XVA2"/>
<dbReference type="GO" id="GO:0006950">
    <property type="term" value="P:response to stress"/>
    <property type="evidence" value="ECO:0007669"/>
    <property type="project" value="TreeGrafter"/>
</dbReference>
<comment type="caution">
    <text evidence="2">The sequence shown here is derived from an EMBL/GenBank/DDBJ whole genome shotgun (WGS) entry which is preliminary data.</text>
</comment>